<evidence type="ECO:0000256" key="6">
    <source>
        <dbReference type="SAM" id="MobiDB-lite"/>
    </source>
</evidence>
<comment type="similarity">
    <text evidence="1 5">Belongs to the TUBGCP family.</text>
</comment>
<keyword evidence="2 5" id="KW-0963">Cytoplasm</keyword>
<keyword evidence="3 5" id="KW-0493">Microtubule</keyword>
<evidence type="ECO:0000256" key="4">
    <source>
        <dbReference type="ARBA" id="ARBA00023212"/>
    </source>
</evidence>
<dbReference type="Gene3D" id="1.20.120.1900">
    <property type="entry name" value="Gamma-tubulin complex, C-terminal domain"/>
    <property type="match status" value="1"/>
</dbReference>
<dbReference type="PANTHER" id="PTHR19302:SF13">
    <property type="entry name" value="GAMMA-TUBULIN COMPLEX COMPONENT 2"/>
    <property type="match status" value="1"/>
</dbReference>
<protein>
    <recommendedName>
        <fullName evidence="5">Gamma-tubulin complex component</fullName>
    </recommendedName>
</protein>
<keyword evidence="10" id="KW-1185">Reference proteome</keyword>
<sequence>MNPRWGSRSSKSARRSEQPESEYYDPATWQRPQLSWDFADQTQFADLRGPWSKVEPLAIQERQLIHDLLNSFLGFRGYYIVPSALVDPKSERMFTISPKVNPQLRIVVEAILPLSSFYSKIIRFIQDNVTLEAGRVNQTLSGYLEDEMQDFFQMVADTEERLANGTFTLAAMWSEVQGHMKKLSILHQIVNCVGDSRGGATLTALHESVTLTMADETARQIFYHATKEASVPFFETLSKWIYCGVIDDPYKEFMIVEKAKRKTPSNWDSIFVVNDDYVPSFLKQVVGSIHGSGKYLDAIRKSLSSLEEMPSAPRQLMEYNFPEQSYLAHIQSAYKFANYELLERLIVDRDIISRLTTYKACFTLEYSDLFNNIIENCSVELKRPVDQMCQSYLPSLIDLCIQTSSMKSLKYIEDLTVHLEKQPLHAMVSSLTLLTKSEYDLTLTGFEALTMKTVNQWPDCLLMHERALKCYQILFRHLFRVKFVYMQMSQTHFRPMNTNQCLMKHYSLTFLFNCLSFMTQVTIQRNWMDFVKQAASANSVEELRNSHDEFLYKTLSTCMLTSCELYTKFKHTLDICLSFVESLNENLATTFYEAVSDLIAETYKVNMPGQKSFIALIQPTYDYAAASSLSSATSHIDTSTEDFSDS</sequence>
<evidence type="ECO:0000256" key="5">
    <source>
        <dbReference type="RuleBase" id="RU363050"/>
    </source>
</evidence>
<reference evidence="9 10" key="1">
    <citation type="submission" date="2023-09" db="EMBL/GenBank/DDBJ databases">
        <title>Nesidiocoris tenuis whole genome shotgun sequence.</title>
        <authorList>
            <person name="Shibata T."/>
            <person name="Shimoda M."/>
            <person name="Kobayashi T."/>
            <person name="Uehara T."/>
        </authorList>
    </citation>
    <scope>NUCLEOTIDE SEQUENCE [LARGE SCALE GENOMIC DNA]</scope>
    <source>
        <strain evidence="9 10">Japan</strain>
    </source>
</reference>
<accession>A0ABN7ASE6</accession>
<feature type="domain" description="Gamma tubulin complex component protein N-terminal" evidence="8">
    <location>
        <begin position="65"/>
        <end position="345"/>
    </location>
</feature>
<evidence type="ECO:0000256" key="2">
    <source>
        <dbReference type="ARBA" id="ARBA00022490"/>
    </source>
</evidence>
<dbReference type="InterPro" id="IPR007259">
    <property type="entry name" value="GCP"/>
</dbReference>
<evidence type="ECO:0000259" key="7">
    <source>
        <dbReference type="Pfam" id="PF04130"/>
    </source>
</evidence>
<evidence type="ECO:0000313" key="9">
    <source>
        <dbReference type="EMBL" id="BES95124.1"/>
    </source>
</evidence>
<proteinExistence type="inferred from homology"/>
<dbReference type="InterPro" id="IPR040457">
    <property type="entry name" value="GCP_C"/>
</dbReference>
<evidence type="ECO:0000256" key="3">
    <source>
        <dbReference type="ARBA" id="ARBA00022701"/>
    </source>
</evidence>
<dbReference type="EMBL" id="AP028914">
    <property type="protein sequence ID" value="BES95124.1"/>
    <property type="molecule type" value="Genomic_DNA"/>
</dbReference>
<evidence type="ECO:0000256" key="1">
    <source>
        <dbReference type="ARBA" id="ARBA00010337"/>
    </source>
</evidence>
<dbReference type="Pfam" id="PF04130">
    <property type="entry name" value="GCP_C_terminal"/>
    <property type="match status" value="1"/>
</dbReference>
<gene>
    <name evidence="9" type="ORF">NTJ_07933</name>
</gene>
<dbReference type="PANTHER" id="PTHR19302">
    <property type="entry name" value="GAMMA TUBULIN COMPLEX PROTEIN"/>
    <property type="match status" value="1"/>
</dbReference>
<evidence type="ECO:0000259" key="8">
    <source>
        <dbReference type="Pfam" id="PF17681"/>
    </source>
</evidence>
<dbReference type="InterPro" id="IPR041470">
    <property type="entry name" value="GCP_N"/>
</dbReference>
<feature type="region of interest" description="Disordered" evidence="6">
    <location>
        <begin position="1"/>
        <end position="25"/>
    </location>
</feature>
<dbReference type="Pfam" id="PF17681">
    <property type="entry name" value="GCP_N_terminal"/>
    <property type="match status" value="1"/>
</dbReference>
<comment type="subcellular location">
    <subcellularLocation>
        <location evidence="5">Cytoplasm</location>
        <location evidence="5">Cytoskeleton</location>
        <location evidence="5">Microtubule organizing center</location>
    </subcellularLocation>
</comment>
<dbReference type="Proteomes" id="UP001307889">
    <property type="component" value="Chromosome 6"/>
</dbReference>
<keyword evidence="4 5" id="KW-0206">Cytoskeleton</keyword>
<name>A0ABN7ASE6_9HEMI</name>
<dbReference type="InterPro" id="IPR042241">
    <property type="entry name" value="GCP_C_sf"/>
</dbReference>
<evidence type="ECO:0000313" key="10">
    <source>
        <dbReference type="Proteomes" id="UP001307889"/>
    </source>
</evidence>
<organism evidence="9 10">
    <name type="scientific">Nesidiocoris tenuis</name>
    <dbReference type="NCBI Taxonomy" id="355587"/>
    <lineage>
        <taxon>Eukaryota</taxon>
        <taxon>Metazoa</taxon>
        <taxon>Ecdysozoa</taxon>
        <taxon>Arthropoda</taxon>
        <taxon>Hexapoda</taxon>
        <taxon>Insecta</taxon>
        <taxon>Pterygota</taxon>
        <taxon>Neoptera</taxon>
        <taxon>Paraneoptera</taxon>
        <taxon>Hemiptera</taxon>
        <taxon>Heteroptera</taxon>
        <taxon>Panheteroptera</taxon>
        <taxon>Cimicomorpha</taxon>
        <taxon>Miridae</taxon>
        <taxon>Dicyphina</taxon>
        <taxon>Nesidiocoris</taxon>
    </lineage>
</organism>
<feature type="domain" description="Gamma tubulin complex component C-terminal" evidence="7">
    <location>
        <begin position="353"/>
        <end position="593"/>
    </location>
</feature>